<dbReference type="InterPro" id="IPR003423">
    <property type="entry name" value="OMP_efflux"/>
</dbReference>
<gene>
    <name evidence="9" type="ORF">LX99_01655</name>
</gene>
<feature type="chain" id="PRO_5016318963" evidence="8">
    <location>
        <begin position="22"/>
        <end position="440"/>
    </location>
</feature>
<dbReference type="PANTHER" id="PTHR30026:SF20">
    <property type="entry name" value="OUTER MEMBRANE PROTEIN TOLC"/>
    <property type="match status" value="1"/>
</dbReference>
<dbReference type="PANTHER" id="PTHR30026">
    <property type="entry name" value="OUTER MEMBRANE PROTEIN TOLC"/>
    <property type="match status" value="1"/>
</dbReference>
<keyword evidence="5" id="KW-0812">Transmembrane</keyword>
<keyword evidence="3" id="KW-0813">Transport</keyword>
<proteinExistence type="inferred from homology"/>
<evidence type="ECO:0000256" key="2">
    <source>
        <dbReference type="ARBA" id="ARBA00007613"/>
    </source>
</evidence>
<dbReference type="AlphaFoldDB" id="A0A316HD94"/>
<name>A0A316HD94_9SPHI</name>
<dbReference type="GO" id="GO:0015288">
    <property type="term" value="F:porin activity"/>
    <property type="evidence" value="ECO:0007669"/>
    <property type="project" value="TreeGrafter"/>
</dbReference>
<keyword evidence="6" id="KW-0472">Membrane</keyword>
<dbReference type="EMBL" id="QGHA01000002">
    <property type="protein sequence ID" value="PWK79199.1"/>
    <property type="molecule type" value="Genomic_DNA"/>
</dbReference>
<protein>
    <submittedName>
        <fullName evidence="9">Outer membrane protein TolC</fullName>
    </submittedName>
</protein>
<organism evidence="9 10">
    <name type="scientific">Mucilaginibacter oryzae</name>
    <dbReference type="NCBI Taxonomy" id="468058"/>
    <lineage>
        <taxon>Bacteria</taxon>
        <taxon>Pseudomonadati</taxon>
        <taxon>Bacteroidota</taxon>
        <taxon>Sphingobacteriia</taxon>
        <taxon>Sphingobacteriales</taxon>
        <taxon>Sphingobacteriaceae</taxon>
        <taxon>Mucilaginibacter</taxon>
    </lineage>
</organism>
<dbReference type="SUPFAM" id="SSF56954">
    <property type="entry name" value="Outer membrane efflux proteins (OEP)"/>
    <property type="match status" value="1"/>
</dbReference>
<evidence type="ECO:0000256" key="1">
    <source>
        <dbReference type="ARBA" id="ARBA00004442"/>
    </source>
</evidence>
<feature type="signal peptide" evidence="8">
    <location>
        <begin position="1"/>
        <end position="21"/>
    </location>
</feature>
<dbReference type="Gene3D" id="1.20.1600.10">
    <property type="entry name" value="Outer membrane efflux proteins (OEP)"/>
    <property type="match status" value="1"/>
</dbReference>
<dbReference type="GO" id="GO:0015562">
    <property type="term" value="F:efflux transmembrane transporter activity"/>
    <property type="evidence" value="ECO:0007669"/>
    <property type="project" value="InterPro"/>
</dbReference>
<dbReference type="RefSeq" id="WP_109607405.1">
    <property type="nucleotide sequence ID" value="NZ_QGHA01000002.1"/>
</dbReference>
<keyword evidence="4" id="KW-1134">Transmembrane beta strand</keyword>
<evidence type="ECO:0000313" key="9">
    <source>
        <dbReference type="EMBL" id="PWK79199.1"/>
    </source>
</evidence>
<accession>A0A316HD94</accession>
<dbReference type="GO" id="GO:1990281">
    <property type="term" value="C:efflux pump complex"/>
    <property type="evidence" value="ECO:0007669"/>
    <property type="project" value="TreeGrafter"/>
</dbReference>
<comment type="caution">
    <text evidence="9">The sequence shown here is derived from an EMBL/GenBank/DDBJ whole genome shotgun (WGS) entry which is preliminary data.</text>
</comment>
<dbReference type="Proteomes" id="UP000245678">
    <property type="component" value="Unassembled WGS sequence"/>
</dbReference>
<dbReference type="GO" id="GO:0009279">
    <property type="term" value="C:cell outer membrane"/>
    <property type="evidence" value="ECO:0007669"/>
    <property type="project" value="UniProtKB-SubCell"/>
</dbReference>
<comment type="similarity">
    <text evidence="2">Belongs to the outer membrane factor (OMF) (TC 1.B.17) family.</text>
</comment>
<evidence type="ECO:0000256" key="3">
    <source>
        <dbReference type="ARBA" id="ARBA00022448"/>
    </source>
</evidence>
<dbReference type="InterPro" id="IPR051906">
    <property type="entry name" value="TolC-like"/>
</dbReference>
<reference evidence="9 10" key="1">
    <citation type="submission" date="2018-05" db="EMBL/GenBank/DDBJ databases">
        <title>Genomic Encyclopedia of Archaeal and Bacterial Type Strains, Phase II (KMG-II): from individual species to whole genera.</title>
        <authorList>
            <person name="Goeker M."/>
        </authorList>
    </citation>
    <scope>NUCLEOTIDE SEQUENCE [LARGE SCALE GENOMIC DNA]</scope>
    <source>
        <strain evidence="9 10">DSM 19975</strain>
    </source>
</reference>
<evidence type="ECO:0000256" key="6">
    <source>
        <dbReference type="ARBA" id="ARBA00023136"/>
    </source>
</evidence>
<keyword evidence="10" id="KW-1185">Reference proteome</keyword>
<dbReference type="Pfam" id="PF02321">
    <property type="entry name" value="OEP"/>
    <property type="match status" value="2"/>
</dbReference>
<comment type="subcellular location">
    <subcellularLocation>
        <location evidence="1">Cell outer membrane</location>
    </subcellularLocation>
</comment>
<evidence type="ECO:0000256" key="8">
    <source>
        <dbReference type="SAM" id="SignalP"/>
    </source>
</evidence>
<evidence type="ECO:0000256" key="4">
    <source>
        <dbReference type="ARBA" id="ARBA00022452"/>
    </source>
</evidence>
<keyword evidence="8" id="KW-0732">Signal</keyword>
<sequence length="440" mass="48916">MRILKMGLLPLMCGFTLHASAQTRPDTLKISSLDAVIDAAVTSNPTQAVYLEQIKQARFDHKASGGFYYPQASANFNGTDNMSLAVTPVPGELFGQPGKTIDVKFGKHYVYNTGVTLSQSIFDWTSVMQAKIARDRIRLAELQQEAYVQTLKEEVARYYYTALIAKTALAINALDEKLGSSVVLLTGQRLQAGSADRIALNQAQINANSILQNKWQSQQLYDQSIENLKILLGKAPAAEVIMLDTLNMDSLVSADVTAVGADRSLEVYRQKADIAALQSKSQQSAAFPKISASAFFGNQQFRNDFGLSFSQDSWKSYSYIGLGITVPIFTGFSNTNKYKSQKAQQQVARLEFDNAQQQSLINDRLLLKNYSDYRQMVTASYASFKLYGENLKLNDQKYKEGVISLDVYQKVFQDYLAAENVYLNNLSLLLSTQSTLVSRK</sequence>
<evidence type="ECO:0000256" key="7">
    <source>
        <dbReference type="ARBA" id="ARBA00023237"/>
    </source>
</evidence>
<evidence type="ECO:0000313" key="10">
    <source>
        <dbReference type="Proteomes" id="UP000245678"/>
    </source>
</evidence>
<evidence type="ECO:0000256" key="5">
    <source>
        <dbReference type="ARBA" id="ARBA00022692"/>
    </source>
</evidence>
<keyword evidence="7" id="KW-0998">Cell outer membrane</keyword>